<reference evidence="1 2" key="1">
    <citation type="submission" date="2018-12" db="EMBL/GenBank/DDBJ databases">
        <title>Flammeovirga pectinis sp. nov., isolated from the gut of the Korean scallop, Patinopecten yessoensis.</title>
        <authorList>
            <person name="Bae J.-W."/>
            <person name="Jeong Y.-S."/>
            <person name="Kang W."/>
        </authorList>
    </citation>
    <scope>NUCLEOTIDE SEQUENCE [LARGE SCALE GENOMIC DNA]</scope>
    <source>
        <strain evidence="1 2">L12M1</strain>
    </source>
</reference>
<accession>A0A3Q9FPV7</accession>
<name>A0A3Q9FPV7_9BACT</name>
<evidence type="ECO:0000313" key="1">
    <source>
        <dbReference type="EMBL" id="AZQ65165.1"/>
    </source>
</evidence>
<evidence type="ECO:0000313" key="2">
    <source>
        <dbReference type="Proteomes" id="UP000267268"/>
    </source>
</evidence>
<dbReference type="KEGG" id="fll:EI427_23415"/>
<sequence>MKNLLSLLIVTLISHLSYSQNILLEANSYFYTISVSTEFGEDSDSGCLHEFHYSGAYISEINGNALSGKKTSHSGYFNSENITIKVYYYRSSTSECEKQSSDEYENVIIENTNWAPITETVVENYTDSKLIIVYKSVYFTDDTPTVK</sequence>
<keyword evidence="2" id="KW-1185">Reference proteome</keyword>
<proteinExistence type="predicted"/>
<dbReference type="RefSeq" id="WP_126619614.1">
    <property type="nucleotide sequence ID" value="NZ_CP034563.1"/>
</dbReference>
<gene>
    <name evidence="1" type="ORF">EI427_23415</name>
</gene>
<dbReference type="EMBL" id="CP034563">
    <property type="protein sequence ID" value="AZQ65165.1"/>
    <property type="molecule type" value="Genomic_DNA"/>
</dbReference>
<organism evidence="1 2">
    <name type="scientific">Flammeovirga pectinis</name>
    <dbReference type="NCBI Taxonomy" id="2494373"/>
    <lineage>
        <taxon>Bacteria</taxon>
        <taxon>Pseudomonadati</taxon>
        <taxon>Bacteroidota</taxon>
        <taxon>Cytophagia</taxon>
        <taxon>Cytophagales</taxon>
        <taxon>Flammeovirgaceae</taxon>
        <taxon>Flammeovirga</taxon>
    </lineage>
</organism>
<dbReference type="AlphaFoldDB" id="A0A3Q9FPV7"/>
<protein>
    <submittedName>
        <fullName evidence="1">Uncharacterized protein</fullName>
    </submittedName>
</protein>
<dbReference type="Proteomes" id="UP000267268">
    <property type="component" value="Chromosome 2"/>
</dbReference>